<accession>A0ABT9PT24</accession>
<protein>
    <recommendedName>
        <fullName evidence="1">DUF4376 domain-containing protein</fullName>
    </recommendedName>
</protein>
<dbReference type="EMBL" id="JAUSRF010000006">
    <property type="protein sequence ID" value="MDP9837615.1"/>
    <property type="molecule type" value="Genomic_DNA"/>
</dbReference>
<keyword evidence="3" id="KW-1185">Reference proteome</keyword>
<dbReference type="Pfam" id="PF14301">
    <property type="entry name" value="DUF4376"/>
    <property type="match status" value="1"/>
</dbReference>
<reference evidence="2 3" key="1">
    <citation type="submission" date="2023-07" db="EMBL/GenBank/DDBJ databases">
        <title>Sorghum-associated microbial communities from plants grown in Nebraska, USA.</title>
        <authorList>
            <person name="Schachtman D."/>
        </authorList>
    </citation>
    <scope>NUCLEOTIDE SEQUENCE [LARGE SCALE GENOMIC DNA]</scope>
    <source>
        <strain evidence="2 3">DS1307</strain>
    </source>
</reference>
<gene>
    <name evidence="2" type="ORF">J2T09_002367</name>
</gene>
<sequence>MLALIKDNPVLNRTEIIGQFAEGGWVDLPDGSRVSPAVDGWSLRGYQLKVITPADPIPAGQMVVSSSLQMVDGSPKIVNALASVVLTTDVVDAERDRRMDAGFAFNGKVYQARERDILNIAGKAARATKAQIDGAREGDLQWATPGQNFAWIAADNSLTPMDAWMMVEFGQAADDFVTFMFMRGREIKDRIIAGEAFDFKEDSLWQPTPTA</sequence>
<proteinExistence type="predicted"/>
<comment type="caution">
    <text evidence="2">The sequence shown here is derived from an EMBL/GenBank/DDBJ whole genome shotgun (WGS) entry which is preliminary data.</text>
</comment>
<evidence type="ECO:0000259" key="1">
    <source>
        <dbReference type="Pfam" id="PF14301"/>
    </source>
</evidence>
<dbReference type="InterPro" id="IPR025484">
    <property type="entry name" value="DUF4376"/>
</dbReference>
<organism evidence="2 3">
    <name type="scientific">Neorhizobium huautlense</name>
    <dbReference type="NCBI Taxonomy" id="67774"/>
    <lineage>
        <taxon>Bacteria</taxon>
        <taxon>Pseudomonadati</taxon>
        <taxon>Pseudomonadota</taxon>
        <taxon>Alphaproteobacteria</taxon>
        <taxon>Hyphomicrobiales</taxon>
        <taxon>Rhizobiaceae</taxon>
        <taxon>Rhizobium/Agrobacterium group</taxon>
        <taxon>Neorhizobium</taxon>
    </lineage>
</organism>
<feature type="domain" description="DUF4376" evidence="1">
    <location>
        <begin position="89"/>
        <end position="198"/>
    </location>
</feature>
<evidence type="ECO:0000313" key="3">
    <source>
        <dbReference type="Proteomes" id="UP001241472"/>
    </source>
</evidence>
<evidence type="ECO:0000313" key="2">
    <source>
        <dbReference type="EMBL" id="MDP9837615.1"/>
    </source>
</evidence>
<name>A0ABT9PT24_9HYPH</name>
<dbReference type="RefSeq" id="WP_306834496.1">
    <property type="nucleotide sequence ID" value="NZ_JAUSRF010000006.1"/>
</dbReference>
<dbReference type="Proteomes" id="UP001241472">
    <property type="component" value="Unassembled WGS sequence"/>
</dbReference>